<feature type="compositionally biased region" description="Polar residues" evidence="1">
    <location>
        <begin position="85"/>
        <end position="95"/>
    </location>
</feature>
<evidence type="ECO:0000256" key="1">
    <source>
        <dbReference type="SAM" id="MobiDB-lite"/>
    </source>
</evidence>
<reference evidence="2" key="1">
    <citation type="submission" date="2022-01" db="EMBL/GenBank/DDBJ databases">
        <title>Genome Sequence Resource for Two Populations of Ditylenchus destructor, the Migratory Endoparasitic Phytonematode.</title>
        <authorList>
            <person name="Zhang H."/>
            <person name="Lin R."/>
            <person name="Xie B."/>
        </authorList>
    </citation>
    <scope>NUCLEOTIDE SEQUENCE</scope>
    <source>
        <strain evidence="2">BazhouSP</strain>
    </source>
</reference>
<dbReference type="AlphaFoldDB" id="A0AAD4MLD5"/>
<sequence>MFFDPLYKEQRLVPHRVPSPFLDQPPDFADVLIFAGVIQQLKDVHNNERPLYIGTSLDYRRDAGCASGGAGESLSDSSEVPAGSDKSNNLNPTTKSELKRDLNKLQDELRKIMAQFGGSTSK</sequence>
<organism evidence="2 3">
    <name type="scientific">Ditylenchus destructor</name>
    <dbReference type="NCBI Taxonomy" id="166010"/>
    <lineage>
        <taxon>Eukaryota</taxon>
        <taxon>Metazoa</taxon>
        <taxon>Ecdysozoa</taxon>
        <taxon>Nematoda</taxon>
        <taxon>Chromadorea</taxon>
        <taxon>Rhabditida</taxon>
        <taxon>Tylenchina</taxon>
        <taxon>Tylenchomorpha</taxon>
        <taxon>Sphaerularioidea</taxon>
        <taxon>Anguinidae</taxon>
        <taxon>Anguininae</taxon>
        <taxon>Ditylenchus</taxon>
    </lineage>
</organism>
<comment type="caution">
    <text evidence="2">The sequence shown here is derived from an EMBL/GenBank/DDBJ whole genome shotgun (WGS) entry which is preliminary data.</text>
</comment>
<accession>A0AAD4MLD5</accession>
<protein>
    <submittedName>
        <fullName evidence="2">Uncharacterized protein</fullName>
    </submittedName>
</protein>
<gene>
    <name evidence="2" type="ORF">DdX_17620</name>
</gene>
<dbReference type="EMBL" id="JAKKPZ010000198">
    <property type="protein sequence ID" value="KAI1698931.1"/>
    <property type="molecule type" value="Genomic_DNA"/>
</dbReference>
<evidence type="ECO:0000313" key="3">
    <source>
        <dbReference type="Proteomes" id="UP001201812"/>
    </source>
</evidence>
<feature type="region of interest" description="Disordered" evidence="1">
    <location>
        <begin position="64"/>
        <end position="101"/>
    </location>
</feature>
<dbReference type="Proteomes" id="UP001201812">
    <property type="component" value="Unassembled WGS sequence"/>
</dbReference>
<proteinExistence type="predicted"/>
<evidence type="ECO:0000313" key="2">
    <source>
        <dbReference type="EMBL" id="KAI1698931.1"/>
    </source>
</evidence>
<name>A0AAD4MLD5_9BILA</name>
<keyword evidence="3" id="KW-1185">Reference proteome</keyword>